<comment type="caution">
    <text evidence="2">The sequence shown here is derived from an EMBL/GenBank/DDBJ whole genome shotgun (WGS) entry which is preliminary data.</text>
</comment>
<name>U7D579_9BACT</name>
<evidence type="ECO:0000313" key="2">
    <source>
        <dbReference type="EMBL" id="ERP30721.1"/>
    </source>
</evidence>
<keyword evidence="3" id="KW-1185">Reference proteome</keyword>
<dbReference type="Proteomes" id="UP000017148">
    <property type="component" value="Unassembled WGS sequence"/>
</dbReference>
<sequence length="53" mass="5914">MALFSKYSLTSPSAKGDLFFHGMVLPALKEHSPTESQEVHPWKKGDSLPRKNS</sequence>
<organism evidence="2 3">
    <name type="scientific">Chitinivibrio alkaliphilus ACht1</name>
    <dbReference type="NCBI Taxonomy" id="1313304"/>
    <lineage>
        <taxon>Bacteria</taxon>
        <taxon>Pseudomonadati</taxon>
        <taxon>Fibrobacterota</taxon>
        <taxon>Chitinivibrionia</taxon>
        <taxon>Chitinivibrionales</taxon>
        <taxon>Chitinivibrionaceae</taxon>
        <taxon>Chitinivibrio</taxon>
    </lineage>
</organism>
<dbReference type="STRING" id="1313304.CALK_2464"/>
<accession>U7D579</accession>
<gene>
    <name evidence="2" type="ORF">CALK_2464</name>
</gene>
<protein>
    <submittedName>
        <fullName evidence="2">Uncharacterized protein</fullName>
    </submittedName>
</protein>
<feature type="region of interest" description="Disordered" evidence="1">
    <location>
        <begin position="30"/>
        <end position="53"/>
    </location>
</feature>
<evidence type="ECO:0000313" key="3">
    <source>
        <dbReference type="Proteomes" id="UP000017148"/>
    </source>
</evidence>
<evidence type="ECO:0000256" key="1">
    <source>
        <dbReference type="SAM" id="MobiDB-lite"/>
    </source>
</evidence>
<dbReference type="AlphaFoldDB" id="U7D579"/>
<reference evidence="2 3" key="1">
    <citation type="journal article" date="2013" name="Environ. Microbiol.">
        <title>Genome analysis of Chitinivibrio alkaliphilus gen. nov., sp. nov., a novel extremely haloalkaliphilic anaerobic chitinolytic bacterium from the candidate phylum Termite Group 3.</title>
        <authorList>
            <person name="Sorokin D.Y."/>
            <person name="Gumerov V.M."/>
            <person name="Rakitin A.L."/>
            <person name="Beletsky A.V."/>
            <person name="Damste J.S."/>
            <person name="Muyzer G."/>
            <person name="Mardanov A.V."/>
            <person name="Ravin N.V."/>
        </authorList>
    </citation>
    <scope>NUCLEOTIDE SEQUENCE [LARGE SCALE GENOMIC DNA]</scope>
    <source>
        <strain evidence="2 3">ACht1</strain>
    </source>
</reference>
<proteinExistence type="predicted"/>
<dbReference type="EMBL" id="ASJR01000038">
    <property type="protein sequence ID" value="ERP30721.1"/>
    <property type="molecule type" value="Genomic_DNA"/>
</dbReference>